<protein>
    <recommendedName>
        <fullName evidence="1">Tc1-like transposase DDE domain-containing protein</fullName>
    </recommendedName>
</protein>
<organism evidence="2 3">
    <name type="scientific">Agrobacterium cavarae</name>
    <dbReference type="NCBI Taxonomy" id="2528239"/>
    <lineage>
        <taxon>Bacteria</taxon>
        <taxon>Pseudomonadati</taxon>
        <taxon>Pseudomonadota</taxon>
        <taxon>Alphaproteobacteria</taxon>
        <taxon>Hyphomicrobiales</taxon>
        <taxon>Rhizobiaceae</taxon>
        <taxon>Rhizobium/Agrobacterium group</taxon>
        <taxon>Agrobacterium</taxon>
    </lineage>
</organism>
<feature type="domain" description="Tc1-like transposase DDE" evidence="1">
    <location>
        <begin position="68"/>
        <end position="155"/>
    </location>
</feature>
<dbReference type="InterPro" id="IPR036397">
    <property type="entry name" value="RNaseH_sf"/>
</dbReference>
<dbReference type="Proteomes" id="UP000294239">
    <property type="component" value="Unassembled WGS sequence"/>
</dbReference>
<dbReference type="RefSeq" id="WP_165456970.1">
    <property type="nucleotide sequence ID" value="NZ_SISF01000025.1"/>
</dbReference>
<reference evidence="2 3" key="1">
    <citation type="submission" date="2019-02" db="EMBL/GenBank/DDBJ databases">
        <title>Current taxonomic status of genus Agrobacterium and description of Agrobacterium cavarae sp. nov. isolated from maize roots.</title>
        <authorList>
            <person name="Flores-Felix J.D."/>
            <person name="Menendez E."/>
            <person name="Ramirez-Bahena M.H."/>
            <person name="Garcia-Fraile P."/>
            <person name="Velazquez E."/>
        </authorList>
    </citation>
    <scope>NUCLEOTIDE SEQUENCE [LARGE SCALE GENOMIC DNA]</scope>
    <source>
        <strain evidence="2 3">RZME10</strain>
    </source>
</reference>
<name>A0ABY1YDC8_9HYPH</name>
<dbReference type="InterPro" id="IPR038717">
    <property type="entry name" value="Tc1-like_DDE_dom"/>
</dbReference>
<evidence type="ECO:0000313" key="3">
    <source>
        <dbReference type="Proteomes" id="UP000294239"/>
    </source>
</evidence>
<evidence type="ECO:0000259" key="1">
    <source>
        <dbReference type="Pfam" id="PF13358"/>
    </source>
</evidence>
<accession>A0ABY1YDC8</accession>
<proteinExistence type="predicted"/>
<dbReference type="Gene3D" id="3.30.420.10">
    <property type="entry name" value="Ribonuclease H-like superfamily/Ribonuclease H"/>
    <property type="match status" value="1"/>
</dbReference>
<comment type="caution">
    <text evidence="2">The sequence shown here is derived from an EMBL/GenBank/DDBJ whole genome shotgun (WGS) entry which is preliminary data.</text>
</comment>
<sequence length="189" mass="20917">MVFSVTKHRERQDSAVALSLPRWRLEVPFGIGEYLKTATANSKLDEPWGQSHTDLHCRTALSWPDCAMIIHHPMNRVLFDTYIQTQLVLAFERGDVVILDTLAVYKSTKAAQALTEKGVCFLFLPPCSPDLNPIEMAFSKITAHLRAAVARTFETVSNALGSICISSTEPSVGAISKPRAMHPIKRAVL</sequence>
<dbReference type="Pfam" id="PF13358">
    <property type="entry name" value="DDE_3"/>
    <property type="match status" value="1"/>
</dbReference>
<dbReference type="EMBL" id="SISF01000025">
    <property type="protein sequence ID" value="TBN15051.1"/>
    <property type="molecule type" value="Genomic_DNA"/>
</dbReference>
<dbReference type="GeneID" id="301040785"/>
<keyword evidence="3" id="KW-1185">Reference proteome</keyword>
<gene>
    <name evidence="2" type="ORF">EYC79_06255</name>
</gene>
<evidence type="ECO:0000313" key="2">
    <source>
        <dbReference type="EMBL" id="TBN15051.1"/>
    </source>
</evidence>